<accession>A0A0V0R378</accession>
<keyword evidence="3" id="KW-1185">Reference proteome</keyword>
<keyword evidence="1" id="KW-0175">Coiled coil</keyword>
<feature type="coiled-coil region" evidence="1">
    <location>
        <begin position="16"/>
        <end position="85"/>
    </location>
</feature>
<protein>
    <submittedName>
        <fullName evidence="2">Uncharacterized protein</fullName>
    </submittedName>
</protein>
<feature type="coiled-coil region" evidence="1">
    <location>
        <begin position="114"/>
        <end position="232"/>
    </location>
</feature>
<evidence type="ECO:0000313" key="3">
    <source>
        <dbReference type="Proteomes" id="UP000054937"/>
    </source>
</evidence>
<organism evidence="2 3">
    <name type="scientific">Pseudocohnilembus persalinus</name>
    <name type="common">Ciliate</name>
    <dbReference type="NCBI Taxonomy" id="266149"/>
    <lineage>
        <taxon>Eukaryota</taxon>
        <taxon>Sar</taxon>
        <taxon>Alveolata</taxon>
        <taxon>Ciliophora</taxon>
        <taxon>Intramacronucleata</taxon>
        <taxon>Oligohymenophorea</taxon>
        <taxon>Scuticociliatia</taxon>
        <taxon>Philasterida</taxon>
        <taxon>Pseudocohnilembidae</taxon>
        <taxon>Pseudocohnilembus</taxon>
    </lineage>
</organism>
<comment type="caution">
    <text evidence="2">The sequence shown here is derived from an EMBL/GenBank/DDBJ whole genome shotgun (WGS) entry which is preliminary data.</text>
</comment>
<dbReference type="EMBL" id="LDAU01000058">
    <property type="protein sequence ID" value="KRX08768.1"/>
    <property type="molecule type" value="Genomic_DNA"/>
</dbReference>
<evidence type="ECO:0000313" key="2">
    <source>
        <dbReference type="EMBL" id="KRX08768.1"/>
    </source>
</evidence>
<dbReference type="Proteomes" id="UP000054937">
    <property type="component" value="Unassembled WGS sequence"/>
</dbReference>
<sequence length="271" mass="32126">MADFRTQEIIHLRAELQSIELDENRSQEEIQQIKNSLRILQKDKTDLLTDLDKSNLQTDQQSLKLKNLEKCVQNLRLDANQSESNLLQLEQFNDRLRSILKDKRDIQGDSDLQMRQNEERLKSLTQQYQDLDSQNKQVYLQSQEEQDKYQEQINIGKENAQNLNNVETTVRSKELHIDDLRNNYDVLKQKHFQLVDESKTQNEQMDLILSQIEQLNAKNKDLLQQLDIFQEQDEKVRSILDRKEQSQQLVEEMDLQLKESVAPILHLTRQG</sequence>
<evidence type="ECO:0000256" key="1">
    <source>
        <dbReference type="SAM" id="Coils"/>
    </source>
</evidence>
<proteinExistence type="predicted"/>
<gene>
    <name evidence="2" type="ORF">PPERSA_08079</name>
</gene>
<dbReference type="InParanoid" id="A0A0V0R378"/>
<reference evidence="2 3" key="1">
    <citation type="journal article" date="2015" name="Sci. Rep.">
        <title>Genome of the facultative scuticociliatosis pathogen Pseudocohnilembus persalinus provides insight into its virulence through horizontal gene transfer.</title>
        <authorList>
            <person name="Xiong J."/>
            <person name="Wang G."/>
            <person name="Cheng J."/>
            <person name="Tian M."/>
            <person name="Pan X."/>
            <person name="Warren A."/>
            <person name="Jiang C."/>
            <person name="Yuan D."/>
            <person name="Miao W."/>
        </authorList>
    </citation>
    <scope>NUCLEOTIDE SEQUENCE [LARGE SCALE GENOMIC DNA]</scope>
    <source>
        <strain evidence="2">36N120E</strain>
    </source>
</reference>
<dbReference type="AlphaFoldDB" id="A0A0V0R378"/>
<name>A0A0V0R378_PSEPJ</name>